<keyword evidence="1" id="KW-0472">Membrane</keyword>
<keyword evidence="1" id="KW-0812">Transmembrane</keyword>
<evidence type="ECO:0000313" key="4">
    <source>
        <dbReference type="Proteomes" id="UP000070394"/>
    </source>
</evidence>
<organism evidence="3 4">
    <name type="scientific">Lachnoanaerobaculum saburreum</name>
    <dbReference type="NCBI Taxonomy" id="467210"/>
    <lineage>
        <taxon>Bacteria</taxon>
        <taxon>Bacillati</taxon>
        <taxon>Bacillota</taxon>
        <taxon>Clostridia</taxon>
        <taxon>Lachnospirales</taxon>
        <taxon>Lachnospiraceae</taxon>
        <taxon>Lachnoanaerobaculum</taxon>
    </lineage>
</organism>
<dbReference type="InterPro" id="IPR052920">
    <property type="entry name" value="DNA-binding_regulatory"/>
</dbReference>
<accession>A0A133ZBY7</accession>
<comment type="caution">
    <text evidence="3">The sequence shown here is derived from an EMBL/GenBank/DDBJ whole genome shotgun (WGS) entry which is preliminary data.</text>
</comment>
<dbReference type="EMBL" id="LSDA01000145">
    <property type="protein sequence ID" value="KXB52931.1"/>
    <property type="molecule type" value="Genomic_DNA"/>
</dbReference>
<dbReference type="PANTHER" id="PTHR43358">
    <property type="entry name" value="ALPHA/BETA-HYDROLASE"/>
    <property type="match status" value="1"/>
</dbReference>
<dbReference type="AlphaFoldDB" id="A0A133ZBY7"/>
<proteinExistence type="predicted"/>
<dbReference type="InterPro" id="IPR000073">
    <property type="entry name" value="AB_hydrolase_1"/>
</dbReference>
<sequence>MKKIIITVVVILIFAIIAIYCKFILGLASQMANPKVSTLEKEMSWEKEHKLWGDYDDYEKEDYIVKGLNDYDLHVTLVKNPIPSDKYVIISHGFKSNRYGAVKYVDSYIDLGFNCIIYDMRDHGENAKATVSLGQFESEDLYKLIEDTYNRYGNIKLGLHGESMGAATSLMLLAKKPKVDFVVADCGFDNLYDLIHTSYSVAKVGFVLPSVNTAMKLRYGYDMKKTSPKDALVGNEVPVCFIHGEADTFILPENSQVNKAATEGYSELHLVPNAAHAQSREVLGKAEYRGIIGDFLNNIDFK</sequence>
<dbReference type="OrthoDB" id="9776685at2"/>
<dbReference type="Proteomes" id="UP000070394">
    <property type="component" value="Unassembled WGS sequence"/>
</dbReference>
<keyword evidence="4" id="KW-1185">Reference proteome</keyword>
<dbReference type="InterPro" id="IPR029058">
    <property type="entry name" value="AB_hydrolase_fold"/>
</dbReference>
<keyword evidence="1" id="KW-1133">Transmembrane helix</keyword>
<protein>
    <recommendedName>
        <fullName evidence="2">AB hydrolase-1 domain-containing protein</fullName>
    </recommendedName>
</protein>
<evidence type="ECO:0000313" key="3">
    <source>
        <dbReference type="EMBL" id="KXB52931.1"/>
    </source>
</evidence>
<feature type="transmembrane region" description="Helical" evidence="1">
    <location>
        <begin position="6"/>
        <end position="25"/>
    </location>
</feature>
<dbReference type="Pfam" id="PF00561">
    <property type="entry name" value="Abhydrolase_1"/>
    <property type="match status" value="1"/>
</dbReference>
<dbReference type="STRING" id="467210.HMPREF1866_02849"/>
<dbReference type="PATRIC" id="fig|467210.3.peg.2826"/>
<feature type="domain" description="AB hydrolase-1" evidence="2">
    <location>
        <begin position="88"/>
        <end position="200"/>
    </location>
</feature>
<dbReference type="Gene3D" id="3.40.50.1820">
    <property type="entry name" value="alpha/beta hydrolase"/>
    <property type="match status" value="1"/>
</dbReference>
<name>A0A133ZBY7_9FIRM</name>
<gene>
    <name evidence="3" type="ORF">HMPREF1866_02849</name>
</gene>
<dbReference type="PANTHER" id="PTHR43358:SF4">
    <property type="entry name" value="ALPHA_BETA HYDROLASE FOLD-1 DOMAIN-CONTAINING PROTEIN"/>
    <property type="match status" value="1"/>
</dbReference>
<reference evidence="4" key="1">
    <citation type="submission" date="2016-01" db="EMBL/GenBank/DDBJ databases">
        <authorList>
            <person name="Mitreva M."/>
            <person name="Pepin K.H."/>
            <person name="Mihindukulasuriya K.A."/>
            <person name="Fulton R."/>
            <person name="Fronick C."/>
            <person name="O'Laughlin M."/>
            <person name="Miner T."/>
            <person name="Herter B."/>
            <person name="Rosa B.A."/>
            <person name="Cordes M."/>
            <person name="Tomlinson C."/>
            <person name="Wollam A."/>
            <person name="Palsikar V.B."/>
            <person name="Mardis E.R."/>
            <person name="Wilson R.K."/>
        </authorList>
    </citation>
    <scope>NUCLEOTIDE SEQUENCE [LARGE SCALE GENOMIC DNA]</scope>
    <source>
        <strain evidence="4">DNF00896</strain>
    </source>
</reference>
<evidence type="ECO:0000259" key="2">
    <source>
        <dbReference type="Pfam" id="PF00561"/>
    </source>
</evidence>
<evidence type="ECO:0000256" key="1">
    <source>
        <dbReference type="SAM" id="Phobius"/>
    </source>
</evidence>
<dbReference type="RefSeq" id="WP_060932338.1">
    <property type="nucleotide sequence ID" value="NZ_KQ959850.1"/>
</dbReference>
<dbReference type="SUPFAM" id="SSF53474">
    <property type="entry name" value="alpha/beta-Hydrolases"/>
    <property type="match status" value="1"/>
</dbReference>